<dbReference type="PATRIC" id="fig|1301098.3.peg.4820"/>
<dbReference type="STRING" id="1301098.PKB_4833"/>
<reference evidence="3 4" key="2">
    <citation type="submission" date="2014-05" db="EMBL/GenBank/DDBJ databases">
        <title>Genome sequence of the 3-chlorobenzoate degrading bacterium Pseudomonas knackmussii B13 shows multiple evidence for horizontal gene transfer.</title>
        <authorList>
            <person name="Miyazaki R."/>
            <person name="Bertelli C."/>
            <person name="Falquet L."/>
            <person name="Robinson-Rechavi M."/>
            <person name="Gharib W."/>
            <person name="Roy S."/>
            <person name="Van der Meer J.R."/>
        </authorList>
    </citation>
    <scope>NUCLEOTIDE SEQUENCE [LARGE SCALE GENOMIC DNA]</scope>
    <source>
        <strain evidence="3 4">B13</strain>
    </source>
</reference>
<keyword evidence="2" id="KW-1133">Transmembrane helix</keyword>
<feature type="transmembrane region" description="Helical" evidence="2">
    <location>
        <begin position="7"/>
        <end position="24"/>
    </location>
</feature>
<dbReference type="HOGENOM" id="CLU_129292_0_0_6"/>
<keyword evidence="4" id="KW-1185">Reference proteome</keyword>
<dbReference type="RefSeq" id="WP_043255086.1">
    <property type="nucleotide sequence ID" value="NZ_HG322950.1"/>
</dbReference>
<name>A0A024HP22_PSEKB</name>
<feature type="compositionally biased region" description="Basic and acidic residues" evidence="1">
    <location>
        <begin position="146"/>
        <end position="155"/>
    </location>
</feature>
<accession>A0A024HP22</accession>
<sequence>MLFARIVLLVQALVWCGLGVLYWVRPYEMANLSGMLLMEPSSVSDAQVFYGGHQFALALFLFFAVRRVELLRPGLILVVLIQLTLTLSRLFIAWSSGSGLEGDATLYGLLYRGGISVLALLALYWLERRKEVPVEPEPVEETPPQKIREADFEGL</sequence>
<dbReference type="AlphaFoldDB" id="A0A024HP22"/>
<organism evidence="3 4">
    <name type="scientific">Pseudomonas knackmussii (strain DSM 6978 / CCUG 54928 / LMG 23759 / B13)</name>
    <dbReference type="NCBI Taxonomy" id="1301098"/>
    <lineage>
        <taxon>Bacteria</taxon>
        <taxon>Pseudomonadati</taxon>
        <taxon>Pseudomonadota</taxon>
        <taxon>Gammaproteobacteria</taxon>
        <taxon>Pseudomonadales</taxon>
        <taxon>Pseudomonadaceae</taxon>
        <taxon>Pseudomonas</taxon>
    </lineage>
</organism>
<dbReference type="Proteomes" id="UP000025241">
    <property type="component" value="Chromosome I"/>
</dbReference>
<feature type="transmembrane region" description="Helical" evidence="2">
    <location>
        <begin position="44"/>
        <end position="63"/>
    </location>
</feature>
<dbReference type="InterPro" id="IPR025597">
    <property type="entry name" value="DUF4345"/>
</dbReference>
<proteinExistence type="predicted"/>
<keyword evidence="2" id="KW-0472">Membrane</keyword>
<keyword evidence="2" id="KW-0812">Transmembrane</keyword>
<evidence type="ECO:0000313" key="3">
    <source>
        <dbReference type="EMBL" id="CDF86153.1"/>
    </source>
</evidence>
<feature type="transmembrane region" description="Helical" evidence="2">
    <location>
        <begin position="75"/>
        <end position="94"/>
    </location>
</feature>
<dbReference type="EMBL" id="HG322950">
    <property type="protein sequence ID" value="CDF86153.1"/>
    <property type="molecule type" value="Genomic_DNA"/>
</dbReference>
<feature type="transmembrane region" description="Helical" evidence="2">
    <location>
        <begin position="106"/>
        <end position="126"/>
    </location>
</feature>
<dbReference type="KEGG" id="pkc:PKB_4833"/>
<gene>
    <name evidence="3" type="ORF">PKB_4833</name>
</gene>
<dbReference type="Pfam" id="PF14248">
    <property type="entry name" value="DUF4345"/>
    <property type="match status" value="1"/>
</dbReference>
<evidence type="ECO:0000256" key="1">
    <source>
        <dbReference type="SAM" id="MobiDB-lite"/>
    </source>
</evidence>
<feature type="region of interest" description="Disordered" evidence="1">
    <location>
        <begin position="135"/>
        <end position="155"/>
    </location>
</feature>
<protein>
    <submittedName>
        <fullName evidence="3">Conserved hypothetical membrane protein</fullName>
    </submittedName>
</protein>
<evidence type="ECO:0000256" key="2">
    <source>
        <dbReference type="SAM" id="Phobius"/>
    </source>
</evidence>
<dbReference type="OrthoDB" id="6890615at2"/>
<evidence type="ECO:0000313" key="4">
    <source>
        <dbReference type="Proteomes" id="UP000025241"/>
    </source>
</evidence>
<reference evidence="3 4" key="1">
    <citation type="submission" date="2013-03" db="EMBL/GenBank/DDBJ databases">
        <authorList>
            <person name="Linke B."/>
        </authorList>
    </citation>
    <scope>NUCLEOTIDE SEQUENCE [LARGE SCALE GENOMIC DNA]</scope>
    <source>
        <strain evidence="3 4">B13</strain>
    </source>
</reference>